<dbReference type="Proteomes" id="UP000293433">
    <property type="component" value="Unassembled WGS sequence"/>
</dbReference>
<accession>A0A4Q7LTD8</accession>
<keyword evidence="2" id="KW-1133">Transmembrane helix</keyword>
<dbReference type="EMBL" id="SGWV01000007">
    <property type="protein sequence ID" value="RZS57954.1"/>
    <property type="molecule type" value="Genomic_DNA"/>
</dbReference>
<name>A0A4Q7LTD8_9BURK</name>
<keyword evidence="2" id="KW-0812">Transmembrane</keyword>
<sequence length="189" mass="19023">MSVADPKRTSGEQDPSTKTRRRLLDKFKGPDRVASLSQAAGTVGGTAAGVVAAGTLASAAGASTLLGSSTLAGVLGGIFVTSTPIGWVLGAAAAGGALGLAVVKLARSGGRNEERRDNIVAHLKQQADEAASVTAASEASVWRDRLEQSVRIGAIDAAAAGRLRAAVIQGRLSTEKALALIDGVLQDRV</sequence>
<gene>
    <name evidence="3" type="ORF">EV685_0228</name>
</gene>
<evidence type="ECO:0000313" key="4">
    <source>
        <dbReference type="Proteomes" id="UP000293433"/>
    </source>
</evidence>
<dbReference type="AlphaFoldDB" id="A0A4Q7LTD8"/>
<evidence type="ECO:0000256" key="1">
    <source>
        <dbReference type="SAM" id="MobiDB-lite"/>
    </source>
</evidence>
<reference evidence="3 4" key="1">
    <citation type="submission" date="2019-02" db="EMBL/GenBank/DDBJ databases">
        <title>Genomic Encyclopedia of Type Strains, Phase IV (KMG-IV): sequencing the most valuable type-strain genomes for metagenomic binning, comparative biology and taxonomic classification.</title>
        <authorList>
            <person name="Goeker M."/>
        </authorList>
    </citation>
    <scope>NUCLEOTIDE SEQUENCE [LARGE SCALE GENOMIC DNA]</scope>
    <source>
        <strain evidence="3 4">DSM 10617</strain>
    </source>
</reference>
<protein>
    <submittedName>
        <fullName evidence="3">Uncharacterized protein</fullName>
    </submittedName>
</protein>
<feature type="transmembrane region" description="Helical" evidence="2">
    <location>
        <begin position="85"/>
        <end position="106"/>
    </location>
</feature>
<comment type="caution">
    <text evidence="3">The sequence shown here is derived from an EMBL/GenBank/DDBJ whole genome shotgun (WGS) entry which is preliminary data.</text>
</comment>
<keyword evidence="4" id="KW-1185">Reference proteome</keyword>
<evidence type="ECO:0000313" key="3">
    <source>
        <dbReference type="EMBL" id="RZS57954.1"/>
    </source>
</evidence>
<feature type="region of interest" description="Disordered" evidence="1">
    <location>
        <begin position="1"/>
        <end position="21"/>
    </location>
</feature>
<proteinExistence type="predicted"/>
<evidence type="ECO:0000256" key="2">
    <source>
        <dbReference type="SAM" id="Phobius"/>
    </source>
</evidence>
<organism evidence="3 4">
    <name type="scientific">Sphaerotilus mobilis</name>
    <dbReference type="NCBI Taxonomy" id="47994"/>
    <lineage>
        <taxon>Bacteria</taxon>
        <taxon>Pseudomonadati</taxon>
        <taxon>Pseudomonadota</taxon>
        <taxon>Betaproteobacteria</taxon>
        <taxon>Burkholderiales</taxon>
        <taxon>Sphaerotilaceae</taxon>
        <taxon>Sphaerotilus</taxon>
    </lineage>
</organism>
<dbReference type="RefSeq" id="WP_130480163.1">
    <property type="nucleotide sequence ID" value="NZ_SGWV01000007.1"/>
</dbReference>
<keyword evidence="2" id="KW-0472">Membrane</keyword>